<dbReference type="EMBL" id="JACOPD010000003">
    <property type="protein sequence ID" value="MBC5680294.1"/>
    <property type="molecule type" value="Genomic_DNA"/>
</dbReference>
<organism evidence="1 2">
    <name type="scientific">Lachnospira hominis</name>
    <name type="common">ex Liu et al. 2021</name>
    <dbReference type="NCBI Taxonomy" id="2763051"/>
    <lineage>
        <taxon>Bacteria</taxon>
        <taxon>Bacillati</taxon>
        <taxon>Bacillota</taxon>
        <taxon>Clostridia</taxon>
        <taxon>Lachnospirales</taxon>
        <taxon>Lachnospiraceae</taxon>
        <taxon>Lachnospira</taxon>
    </lineage>
</organism>
<comment type="caution">
    <text evidence="1">The sequence shown here is derived from an EMBL/GenBank/DDBJ whole genome shotgun (WGS) entry which is preliminary data.</text>
</comment>
<name>A0ABR7FYQ3_9FIRM</name>
<protein>
    <submittedName>
        <fullName evidence="1">Uncharacterized protein</fullName>
    </submittedName>
</protein>
<evidence type="ECO:0000313" key="2">
    <source>
        <dbReference type="Proteomes" id="UP000628463"/>
    </source>
</evidence>
<accession>A0ABR7FYQ3</accession>
<dbReference type="RefSeq" id="WP_186836388.1">
    <property type="nucleotide sequence ID" value="NZ_JACOPD010000003.1"/>
</dbReference>
<sequence>MKKKLTLAIAAYVLLVAGILTYIYCPRTVIKNTAMWYEKDFTIPIFCKTVEFKQLYDLGLYNGKFEVSKDQAEKIIKQLDDAVERYEMSKKQSYSKLTYKEIEIKENTTDVRNRTNLITEKDSVISDVWNLEENIEVIGFYYTFPQIWEVNCDDGSHPPRSLFYDGNRIDDAMPYCSMIVYKDINNKYYFCICRYVLRDWCKPQNW</sequence>
<gene>
    <name evidence="1" type="ORF">H8S01_04865</name>
</gene>
<proteinExistence type="predicted"/>
<reference evidence="1 2" key="1">
    <citation type="submission" date="2020-08" db="EMBL/GenBank/DDBJ databases">
        <title>Genome public.</title>
        <authorList>
            <person name="Liu C."/>
            <person name="Sun Q."/>
        </authorList>
    </citation>
    <scope>NUCLEOTIDE SEQUENCE [LARGE SCALE GENOMIC DNA]</scope>
    <source>
        <strain evidence="1 2">NSJ-43</strain>
    </source>
</reference>
<evidence type="ECO:0000313" key="1">
    <source>
        <dbReference type="EMBL" id="MBC5680294.1"/>
    </source>
</evidence>
<keyword evidence="2" id="KW-1185">Reference proteome</keyword>
<dbReference type="Proteomes" id="UP000628463">
    <property type="component" value="Unassembled WGS sequence"/>
</dbReference>